<reference evidence="2 3" key="1">
    <citation type="submission" date="2018-05" db="EMBL/GenBank/DDBJ databases">
        <title>Flavobacterium sp. MEBiC07310.</title>
        <authorList>
            <person name="Baek K."/>
        </authorList>
    </citation>
    <scope>NUCLEOTIDE SEQUENCE [LARGE SCALE GENOMIC DNA]</scope>
    <source>
        <strain evidence="2 3">MEBiC07310</strain>
    </source>
</reference>
<dbReference type="AlphaFoldDB" id="A0A2U8QV06"/>
<gene>
    <name evidence="2" type="ORF">DI487_08610</name>
</gene>
<evidence type="ECO:0000313" key="3">
    <source>
        <dbReference type="Proteomes" id="UP000245429"/>
    </source>
</evidence>
<organism evidence="2 3">
    <name type="scientific">Flavobacterium sediminis</name>
    <dbReference type="NCBI Taxonomy" id="2201181"/>
    <lineage>
        <taxon>Bacteria</taxon>
        <taxon>Pseudomonadati</taxon>
        <taxon>Bacteroidota</taxon>
        <taxon>Flavobacteriia</taxon>
        <taxon>Flavobacteriales</taxon>
        <taxon>Flavobacteriaceae</taxon>
        <taxon>Flavobacterium</taxon>
    </lineage>
</organism>
<accession>A0A2U8QV06</accession>
<feature type="transmembrane region" description="Helical" evidence="1">
    <location>
        <begin position="12"/>
        <end position="36"/>
    </location>
</feature>
<feature type="transmembrane region" description="Helical" evidence="1">
    <location>
        <begin position="65"/>
        <end position="87"/>
    </location>
</feature>
<proteinExistence type="predicted"/>
<dbReference type="EMBL" id="CP029463">
    <property type="protein sequence ID" value="AWM13919.1"/>
    <property type="molecule type" value="Genomic_DNA"/>
</dbReference>
<keyword evidence="1" id="KW-0812">Transmembrane</keyword>
<keyword evidence="1" id="KW-1133">Transmembrane helix</keyword>
<dbReference type="RefSeq" id="WP_109569286.1">
    <property type="nucleotide sequence ID" value="NZ_CP029463.1"/>
</dbReference>
<dbReference type="InterPro" id="IPR025356">
    <property type="entry name" value="DUF4260"/>
</dbReference>
<keyword evidence="3" id="KW-1185">Reference proteome</keyword>
<name>A0A2U8QV06_9FLAO</name>
<keyword evidence="1" id="KW-0472">Membrane</keyword>
<dbReference type="KEGG" id="fse:DI487_08610"/>
<evidence type="ECO:0000313" key="2">
    <source>
        <dbReference type="EMBL" id="AWM13919.1"/>
    </source>
</evidence>
<evidence type="ECO:0000256" key="1">
    <source>
        <dbReference type="SAM" id="Phobius"/>
    </source>
</evidence>
<protein>
    <submittedName>
        <fullName evidence="2">DUF4260 domain-containing protein</fullName>
    </submittedName>
</protein>
<dbReference type="Proteomes" id="UP000245429">
    <property type="component" value="Chromosome"/>
</dbReference>
<dbReference type="OrthoDB" id="9813911at2"/>
<sequence>MKRILQLEELALFIAGFIAFYQLNVPVWWFFVLILVPDVGMIGYSINNKTGAFVYNVFHHKGLALGIYGLGLYFHSEIVQIIGIILFSHASMDRVFGYGLKYIKGFKFTHLDNIGK</sequence>
<dbReference type="Pfam" id="PF14079">
    <property type="entry name" value="DUF4260"/>
    <property type="match status" value="1"/>
</dbReference>